<feature type="transmembrane region" description="Helical" evidence="1">
    <location>
        <begin position="158"/>
        <end position="178"/>
    </location>
</feature>
<reference evidence="2 3" key="1">
    <citation type="submission" date="2023-07" db="EMBL/GenBank/DDBJ databases">
        <title>Sorghum-associated microbial communities from plants grown in Nebraska, USA.</title>
        <authorList>
            <person name="Schachtman D."/>
        </authorList>
    </citation>
    <scope>NUCLEOTIDE SEQUENCE [LARGE SCALE GENOMIC DNA]</scope>
    <source>
        <strain evidence="2 3">BE240</strain>
    </source>
</reference>
<evidence type="ECO:0000313" key="2">
    <source>
        <dbReference type="EMBL" id="MDR7092802.1"/>
    </source>
</evidence>
<evidence type="ECO:0000256" key="1">
    <source>
        <dbReference type="SAM" id="Phobius"/>
    </source>
</evidence>
<organism evidence="2 3">
    <name type="scientific">Hydrogenophaga laconesensis</name>
    <dbReference type="NCBI Taxonomy" id="1805971"/>
    <lineage>
        <taxon>Bacteria</taxon>
        <taxon>Pseudomonadati</taxon>
        <taxon>Pseudomonadota</taxon>
        <taxon>Betaproteobacteria</taxon>
        <taxon>Burkholderiales</taxon>
        <taxon>Comamonadaceae</taxon>
        <taxon>Hydrogenophaga</taxon>
    </lineage>
</organism>
<name>A0ABU1V5R8_9BURK</name>
<feature type="transmembrane region" description="Helical" evidence="1">
    <location>
        <begin position="190"/>
        <end position="211"/>
    </location>
</feature>
<dbReference type="RefSeq" id="WP_204731797.1">
    <property type="nucleotide sequence ID" value="NZ_JAVDWE010000001.1"/>
</dbReference>
<evidence type="ECO:0000313" key="3">
    <source>
        <dbReference type="Proteomes" id="UP001265550"/>
    </source>
</evidence>
<keyword evidence="1" id="KW-0472">Membrane</keyword>
<sequence length="213" mass="22587">MKTDELMQLLATDAAPVPRHAGERRFAIALLAGLVLAFAWVSLEYGLRKDLGSVWATPAFALKLAMPLAVAASGLAAVFQLAHPGGRMRGWVWGLWLPVALLWAWAALVLAQAEPGTRAALVLGSTWRTCVFNVIATSLPVGVALFWALRGLAPTRPALTGAVAGWLAGALGATVYALHCPEMQAPFLAVWYVLGMAACAAIGALAGRHWLRW</sequence>
<dbReference type="Proteomes" id="UP001265550">
    <property type="component" value="Unassembled WGS sequence"/>
</dbReference>
<dbReference type="Pfam" id="PF06532">
    <property type="entry name" value="NrsF"/>
    <property type="match status" value="1"/>
</dbReference>
<feature type="transmembrane region" description="Helical" evidence="1">
    <location>
        <begin position="26"/>
        <end position="43"/>
    </location>
</feature>
<keyword evidence="3" id="KW-1185">Reference proteome</keyword>
<protein>
    <recommendedName>
        <fullName evidence="4">DUF1109 domain-containing protein</fullName>
    </recommendedName>
</protein>
<evidence type="ECO:0008006" key="4">
    <source>
        <dbReference type="Google" id="ProtNLM"/>
    </source>
</evidence>
<keyword evidence="1" id="KW-1133">Transmembrane helix</keyword>
<comment type="caution">
    <text evidence="2">The sequence shown here is derived from an EMBL/GenBank/DDBJ whole genome shotgun (WGS) entry which is preliminary data.</text>
</comment>
<feature type="transmembrane region" description="Helical" evidence="1">
    <location>
        <begin position="131"/>
        <end position="149"/>
    </location>
</feature>
<gene>
    <name evidence="2" type="ORF">J2X09_000525</name>
</gene>
<dbReference type="InterPro" id="IPR009495">
    <property type="entry name" value="NrsF"/>
</dbReference>
<feature type="transmembrane region" description="Helical" evidence="1">
    <location>
        <begin position="91"/>
        <end position="111"/>
    </location>
</feature>
<keyword evidence="1" id="KW-0812">Transmembrane</keyword>
<proteinExistence type="predicted"/>
<dbReference type="EMBL" id="JAVDWE010000001">
    <property type="protein sequence ID" value="MDR7092802.1"/>
    <property type="molecule type" value="Genomic_DNA"/>
</dbReference>
<feature type="transmembrane region" description="Helical" evidence="1">
    <location>
        <begin position="55"/>
        <end position="79"/>
    </location>
</feature>
<accession>A0ABU1V5R8</accession>